<feature type="region of interest" description="Disordered" evidence="2">
    <location>
        <begin position="1"/>
        <end position="69"/>
    </location>
</feature>
<keyword evidence="5" id="KW-1185">Reference proteome</keyword>
<name>A0A6A6JG20_WESOR</name>
<keyword evidence="1" id="KW-0862">Zinc</keyword>
<evidence type="ECO:0000313" key="5">
    <source>
        <dbReference type="Proteomes" id="UP000800097"/>
    </source>
</evidence>
<organism evidence="4 5">
    <name type="scientific">Westerdykella ornata</name>
    <dbReference type="NCBI Taxonomy" id="318751"/>
    <lineage>
        <taxon>Eukaryota</taxon>
        <taxon>Fungi</taxon>
        <taxon>Dikarya</taxon>
        <taxon>Ascomycota</taxon>
        <taxon>Pezizomycotina</taxon>
        <taxon>Dothideomycetes</taxon>
        <taxon>Pleosporomycetidae</taxon>
        <taxon>Pleosporales</taxon>
        <taxon>Sporormiaceae</taxon>
        <taxon>Westerdykella</taxon>
    </lineage>
</organism>
<dbReference type="AlphaFoldDB" id="A0A6A6JG20"/>
<feature type="zinc finger region" description="C3H1-type" evidence="1">
    <location>
        <begin position="250"/>
        <end position="278"/>
    </location>
</feature>
<dbReference type="Proteomes" id="UP000800097">
    <property type="component" value="Unassembled WGS sequence"/>
</dbReference>
<dbReference type="InterPro" id="IPR000571">
    <property type="entry name" value="Znf_CCCH"/>
</dbReference>
<keyword evidence="1" id="KW-0863">Zinc-finger</keyword>
<gene>
    <name evidence="4" type="ORF">EI97DRAFT_459392</name>
</gene>
<feature type="compositionally biased region" description="Basic and acidic residues" evidence="2">
    <location>
        <begin position="50"/>
        <end position="61"/>
    </location>
</feature>
<reference evidence="4" key="1">
    <citation type="journal article" date="2020" name="Stud. Mycol.">
        <title>101 Dothideomycetes genomes: a test case for predicting lifestyles and emergence of pathogens.</title>
        <authorList>
            <person name="Haridas S."/>
            <person name="Albert R."/>
            <person name="Binder M."/>
            <person name="Bloem J."/>
            <person name="Labutti K."/>
            <person name="Salamov A."/>
            <person name="Andreopoulos B."/>
            <person name="Baker S."/>
            <person name="Barry K."/>
            <person name="Bills G."/>
            <person name="Bluhm B."/>
            <person name="Cannon C."/>
            <person name="Castanera R."/>
            <person name="Culley D."/>
            <person name="Daum C."/>
            <person name="Ezra D."/>
            <person name="Gonzalez J."/>
            <person name="Henrissat B."/>
            <person name="Kuo A."/>
            <person name="Liang C."/>
            <person name="Lipzen A."/>
            <person name="Lutzoni F."/>
            <person name="Magnuson J."/>
            <person name="Mondo S."/>
            <person name="Nolan M."/>
            <person name="Ohm R."/>
            <person name="Pangilinan J."/>
            <person name="Park H.-J."/>
            <person name="Ramirez L."/>
            <person name="Alfaro M."/>
            <person name="Sun H."/>
            <person name="Tritt A."/>
            <person name="Yoshinaga Y."/>
            <person name="Zwiers L.-H."/>
            <person name="Turgeon B."/>
            <person name="Goodwin S."/>
            <person name="Spatafora J."/>
            <person name="Crous P."/>
            <person name="Grigoriev I."/>
        </authorList>
    </citation>
    <scope>NUCLEOTIDE SEQUENCE</scope>
    <source>
        <strain evidence="4">CBS 379.55</strain>
    </source>
</reference>
<keyword evidence="1" id="KW-0479">Metal-binding</keyword>
<sequence length="290" mass="33182">MPVVGTSYMNSTETADLGEMHEASKKLGLPGPPEDDNDKFTIIFDDPDDTDGKAKADDKLDTMGSVDDDTNCSERISGGRSREAYESESAIVFENPSDKTEELDFDYETDHGDKIIIEFGFQDTSKTIFNGWSIPTGFPLEETMKTNPHFQLNRAELTTMEINGYLEKYTMDKIMGDMRSLKRRDHQIVLRNLHLETIIRIMNRIDEREEKRNEDDQKIFALQDLLWRLLKVHPTAAWHDSSEILREKRKGVRAFCKYVNSATGCPKGFHCSFSHAHEGLACYNDMHGQK</sequence>
<proteinExistence type="predicted"/>
<evidence type="ECO:0000256" key="2">
    <source>
        <dbReference type="SAM" id="MobiDB-lite"/>
    </source>
</evidence>
<dbReference type="GO" id="GO:0008270">
    <property type="term" value="F:zinc ion binding"/>
    <property type="evidence" value="ECO:0007669"/>
    <property type="project" value="UniProtKB-KW"/>
</dbReference>
<protein>
    <recommendedName>
        <fullName evidence="3">C3H1-type domain-containing protein</fullName>
    </recommendedName>
</protein>
<dbReference type="RefSeq" id="XP_033653030.1">
    <property type="nucleotide sequence ID" value="XM_033801004.1"/>
</dbReference>
<evidence type="ECO:0000259" key="3">
    <source>
        <dbReference type="PROSITE" id="PS50103"/>
    </source>
</evidence>
<accession>A0A6A6JG20</accession>
<evidence type="ECO:0000256" key="1">
    <source>
        <dbReference type="PROSITE-ProRule" id="PRU00723"/>
    </source>
</evidence>
<dbReference type="GeneID" id="54554179"/>
<feature type="domain" description="C3H1-type" evidence="3">
    <location>
        <begin position="250"/>
        <end position="278"/>
    </location>
</feature>
<dbReference type="EMBL" id="ML986497">
    <property type="protein sequence ID" value="KAF2275491.1"/>
    <property type="molecule type" value="Genomic_DNA"/>
</dbReference>
<dbReference type="PROSITE" id="PS50103">
    <property type="entry name" value="ZF_C3H1"/>
    <property type="match status" value="1"/>
</dbReference>
<evidence type="ECO:0000313" key="4">
    <source>
        <dbReference type="EMBL" id="KAF2275491.1"/>
    </source>
</evidence>